<protein>
    <submittedName>
        <fullName evidence="4">EF-hand domain-containing protein</fullName>
    </submittedName>
</protein>
<dbReference type="SUPFAM" id="SSF47473">
    <property type="entry name" value="EF-hand"/>
    <property type="match status" value="1"/>
</dbReference>
<dbReference type="PROSITE" id="PS00018">
    <property type="entry name" value="EF_HAND_1"/>
    <property type="match status" value="2"/>
</dbReference>
<name>A0ABT7LZN3_9CYAN</name>
<feature type="signal peptide" evidence="2">
    <location>
        <begin position="1"/>
        <end position="19"/>
    </location>
</feature>
<gene>
    <name evidence="4" type="ORF">QQ055_08300</name>
</gene>
<evidence type="ECO:0000256" key="1">
    <source>
        <dbReference type="SAM" id="MobiDB-lite"/>
    </source>
</evidence>
<evidence type="ECO:0000259" key="3">
    <source>
        <dbReference type="PROSITE" id="PS50222"/>
    </source>
</evidence>
<feature type="region of interest" description="Disordered" evidence="1">
    <location>
        <begin position="77"/>
        <end position="99"/>
    </location>
</feature>
<dbReference type="RefSeq" id="WP_285964253.1">
    <property type="nucleotide sequence ID" value="NZ_JASVEJ010000031.1"/>
</dbReference>
<accession>A0ABT7LZN3</accession>
<dbReference type="Pfam" id="PF13202">
    <property type="entry name" value="EF-hand_5"/>
    <property type="match status" value="1"/>
</dbReference>
<keyword evidence="2" id="KW-0732">Signal</keyword>
<dbReference type="CDD" id="cd00051">
    <property type="entry name" value="EFh"/>
    <property type="match status" value="1"/>
</dbReference>
<dbReference type="Proteomes" id="UP001230986">
    <property type="component" value="Unassembled WGS sequence"/>
</dbReference>
<sequence length="161" mass="17523">MKQIALIVCAGLFIAHLTASESSEPAAPEPTVDANQDGKVSHEEFATHHAREVFTYYDVDGDGKITKKEVEQIHQENPAHAGAAKATLKHPDIDKNKDGVITPDELEQAAKKSPDVKTLFHGISENAPKDNWVNQAEYDSWAGDTSFDPEGQGLPVMSISF</sequence>
<evidence type="ECO:0000313" key="4">
    <source>
        <dbReference type="EMBL" id="MDL5057457.1"/>
    </source>
</evidence>
<feature type="domain" description="EF-hand" evidence="3">
    <location>
        <begin position="45"/>
        <end position="80"/>
    </location>
</feature>
<comment type="caution">
    <text evidence="4">The sequence shown here is derived from an EMBL/GenBank/DDBJ whole genome shotgun (WGS) entry which is preliminary data.</text>
</comment>
<dbReference type="SMART" id="SM00054">
    <property type="entry name" value="EFh"/>
    <property type="match status" value="2"/>
</dbReference>
<feature type="chain" id="PRO_5046390834" evidence="2">
    <location>
        <begin position="20"/>
        <end position="161"/>
    </location>
</feature>
<dbReference type="EMBL" id="JASVEJ010000031">
    <property type="protein sequence ID" value="MDL5057457.1"/>
    <property type="molecule type" value="Genomic_DNA"/>
</dbReference>
<reference evidence="4 5" key="1">
    <citation type="submission" date="2023-06" db="EMBL/GenBank/DDBJ databases">
        <title>Whole genome sequence of Oscillatoria calcuttensis NRMC-F 0142.</title>
        <authorList>
            <person name="Shakena Fathima T."/>
            <person name="Muralitharan G."/>
            <person name="Thajuddin N."/>
        </authorList>
    </citation>
    <scope>NUCLEOTIDE SEQUENCE [LARGE SCALE GENOMIC DNA]</scope>
    <source>
        <strain evidence="4 5">NRMC-F 0142</strain>
    </source>
</reference>
<feature type="compositionally biased region" description="Basic and acidic residues" evidence="1">
    <location>
        <begin position="89"/>
        <end position="98"/>
    </location>
</feature>
<keyword evidence="5" id="KW-1185">Reference proteome</keyword>
<dbReference type="Gene3D" id="1.10.238.10">
    <property type="entry name" value="EF-hand"/>
    <property type="match status" value="1"/>
</dbReference>
<dbReference type="PROSITE" id="PS50222">
    <property type="entry name" value="EF_HAND_2"/>
    <property type="match status" value="2"/>
</dbReference>
<evidence type="ECO:0000256" key="2">
    <source>
        <dbReference type="SAM" id="SignalP"/>
    </source>
</evidence>
<dbReference type="InterPro" id="IPR018247">
    <property type="entry name" value="EF_Hand_1_Ca_BS"/>
</dbReference>
<dbReference type="Pfam" id="PF13499">
    <property type="entry name" value="EF-hand_7"/>
    <property type="match status" value="1"/>
</dbReference>
<organism evidence="4 5">
    <name type="scientific">Geitlerinema calcuttense NRMC-F 0142</name>
    <dbReference type="NCBI Taxonomy" id="2922238"/>
    <lineage>
        <taxon>Bacteria</taxon>
        <taxon>Bacillati</taxon>
        <taxon>Cyanobacteriota</taxon>
        <taxon>Cyanophyceae</taxon>
        <taxon>Geitlerinematales</taxon>
        <taxon>Geitlerinemataceae</taxon>
        <taxon>Geitlerinema</taxon>
    </lineage>
</organism>
<proteinExistence type="predicted"/>
<evidence type="ECO:0000313" key="5">
    <source>
        <dbReference type="Proteomes" id="UP001230986"/>
    </source>
</evidence>
<dbReference type="InterPro" id="IPR002048">
    <property type="entry name" value="EF_hand_dom"/>
</dbReference>
<dbReference type="InterPro" id="IPR011992">
    <property type="entry name" value="EF-hand-dom_pair"/>
</dbReference>
<feature type="domain" description="EF-hand" evidence="3">
    <location>
        <begin position="92"/>
        <end position="116"/>
    </location>
</feature>